<dbReference type="GO" id="GO:0009055">
    <property type="term" value="F:electron transfer activity"/>
    <property type="evidence" value="ECO:0007669"/>
    <property type="project" value="InterPro"/>
</dbReference>
<dbReference type="EMBL" id="FQUI01000022">
    <property type="protein sequence ID" value="SHE92577.1"/>
    <property type="molecule type" value="Genomic_DNA"/>
</dbReference>
<dbReference type="InterPro" id="IPR018206">
    <property type="entry name" value="ETF_asu_C_CS"/>
</dbReference>
<dbReference type="PANTHER" id="PTHR43153:SF1">
    <property type="entry name" value="ELECTRON TRANSFER FLAVOPROTEIN SUBUNIT ALPHA, MITOCHONDRIAL"/>
    <property type="match status" value="1"/>
</dbReference>
<keyword evidence="5" id="KW-0249">Electron transport</keyword>
<dbReference type="AlphaFoldDB" id="A0A1M4XG24"/>
<comment type="caution">
    <text evidence="8">The sequence shown here is derived from an EMBL/GenBank/DDBJ whole genome shotgun (WGS) entry which is preliminary data.</text>
</comment>
<dbReference type="PIRSF" id="PIRSF000089">
    <property type="entry name" value="Electra_flavoP_a"/>
    <property type="match status" value="1"/>
</dbReference>
<dbReference type="GO" id="GO:0033539">
    <property type="term" value="P:fatty acid beta-oxidation using acyl-CoA dehydrogenase"/>
    <property type="evidence" value="ECO:0007669"/>
    <property type="project" value="TreeGrafter"/>
</dbReference>
<evidence type="ECO:0000259" key="7">
    <source>
        <dbReference type="SMART" id="SM00893"/>
    </source>
</evidence>
<evidence type="ECO:0000313" key="9">
    <source>
        <dbReference type="Proteomes" id="UP000184334"/>
    </source>
</evidence>
<dbReference type="InterPro" id="IPR014730">
    <property type="entry name" value="ETF_a/b_N"/>
</dbReference>
<sequence length="326" mass="35891">MKDVWVYIETENNSIKKVSLELLNEGKKLATKLKGNLVAVYLNKTDLSHEIAKYGAKKIIHLFNNNIEHYDTLIYTNALAEIITEKKPHIILFGATHIGRDLAPRLAAKLNTGLTADCTHLDLDENGLLMQTRPAFGGNIMATIYCPEHIPQMATVRPGVFEMSVPTENIKYEVEKIELKNDKPLIRILDIINKNSLSKDISESNVIVAGGRGLGKPDGFKLLEELAQLLNGCVGASRAAVESGWANPEIQVGQTGKTVKPKIYIACGISGAIQHVAGMKDSKCIIAINKNKDAPIFKIADFGIVGDLYEVIPQLINKLKEEKIRN</sequence>
<feature type="binding site" evidence="6">
    <location>
        <begin position="268"/>
        <end position="275"/>
    </location>
    <ligand>
        <name>FAD</name>
        <dbReference type="ChEBI" id="CHEBI:57692"/>
    </ligand>
</feature>
<dbReference type="PANTHER" id="PTHR43153">
    <property type="entry name" value="ELECTRON TRANSFER FLAVOPROTEIN ALPHA"/>
    <property type="match status" value="1"/>
</dbReference>
<evidence type="ECO:0000313" key="8">
    <source>
        <dbReference type="EMBL" id="SHE92577.1"/>
    </source>
</evidence>
<protein>
    <submittedName>
        <fullName evidence="8">Electron transfer flavoprotein alpha subunit apoprotein</fullName>
    </submittedName>
</protein>
<dbReference type="InterPro" id="IPR001308">
    <property type="entry name" value="ETF_a/FixB"/>
</dbReference>
<dbReference type="InterPro" id="IPR029035">
    <property type="entry name" value="DHS-like_NAD/FAD-binding_dom"/>
</dbReference>
<dbReference type="SUPFAM" id="SSF52402">
    <property type="entry name" value="Adenine nucleotide alpha hydrolases-like"/>
    <property type="match status" value="1"/>
</dbReference>
<dbReference type="Gene3D" id="3.40.50.1220">
    <property type="entry name" value="TPP-binding domain"/>
    <property type="match status" value="1"/>
</dbReference>
<dbReference type="SMART" id="SM00893">
    <property type="entry name" value="ETF"/>
    <property type="match status" value="1"/>
</dbReference>
<evidence type="ECO:0000256" key="4">
    <source>
        <dbReference type="ARBA" id="ARBA00022827"/>
    </source>
</evidence>
<name>A0A1M4XG24_MARH1</name>
<dbReference type="InterPro" id="IPR033947">
    <property type="entry name" value="ETF_alpha_N"/>
</dbReference>
<dbReference type="Gene3D" id="3.40.50.620">
    <property type="entry name" value="HUPs"/>
    <property type="match status" value="1"/>
</dbReference>
<dbReference type="STRING" id="1122195.SAMN02745164_01428"/>
<dbReference type="OrthoDB" id="9770286at2"/>
<evidence type="ECO:0000256" key="6">
    <source>
        <dbReference type="PIRSR" id="PIRSR000089-1"/>
    </source>
</evidence>
<proteinExistence type="inferred from homology"/>
<dbReference type="Pfam" id="PF01012">
    <property type="entry name" value="ETF"/>
    <property type="match status" value="1"/>
</dbReference>
<keyword evidence="3" id="KW-0285">Flavoprotein</keyword>
<comment type="cofactor">
    <cofactor evidence="6">
        <name>FAD</name>
        <dbReference type="ChEBI" id="CHEBI:57692"/>
    </cofactor>
    <text evidence="6">Binds 1 FAD per dimer.</text>
</comment>
<dbReference type="CDD" id="cd01715">
    <property type="entry name" value="ETF_alpha"/>
    <property type="match status" value="1"/>
</dbReference>
<dbReference type="SUPFAM" id="SSF52467">
    <property type="entry name" value="DHS-like NAD/FAD-binding domain"/>
    <property type="match status" value="1"/>
</dbReference>
<comment type="similarity">
    <text evidence="1">Belongs to the ETF alpha-subunit/FixB family.</text>
</comment>
<keyword evidence="4 6" id="KW-0274">FAD</keyword>
<gene>
    <name evidence="8" type="ORF">SAMN02745164_01428</name>
</gene>
<reference evidence="8" key="1">
    <citation type="submission" date="2016-11" db="EMBL/GenBank/DDBJ databases">
        <authorList>
            <person name="Varghese N."/>
            <person name="Submissions S."/>
        </authorList>
    </citation>
    <scope>NUCLEOTIDE SEQUENCE [LARGE SCALE GENOMIC DNA]</scope>
    <source>
        <strain evidence="8">DSM 16785</strain>
    </source>
</reference>
<accession>A0A1M4XG24</accession>
<keyword evidence="2" id="KW-0813">Transport</keyword>
<dbReference type="Proteomes" id="UP000184334">
    <property type="component" value="Unassembled WGS sequence"/>
</dbReference>
<organism evidence="8 9">
    <name type="scientific">Marinitoga hydrogenitolerans (strain DSM 16785 / JCM 12826 / AT1271)</name>
    <dbReference type="NCBI Taxonomy" id="1122195"/>
    <lineage>
        <taxon>Bacteria</taxon>
        <taxon>Thermotogati</taxon>
        <taxon>Thermotogota</taxon>
        <taxon>Thermotogae</taxon>
        <taxon>Petrotogales</taxon>
        <taxon>Petrotogaceae</taxon>
        <taxon>Marinitoga</taxon>
    </lineage>
</organism>
<feature type="binding site" evidence="6">
    <location>
        <position position="212"/>
    </location>
    <ligand>
        <name>FAD</name>
        <dbReference type="ChEBI" id="CHEBI:57692"/>
    </ligand>
</feature>
<dbReference type="Pfam" id="PF00766">
    <property type="entry name" value="ETF_alpha"/>
    <property type="match status" value="1"/>
</dbReference>
<feature type="domain" description="Electron transfer flavoprotein alpha/beta-subunit N-terminal" evidence="7">
    <location>
        <begin position="4"/>
        <end position="195"/>
    </location>
</feature>
<dbReference type="RefSeq" id="WP_072864924.1">
    <property type="nucleotide sequence ID" value="NZ_FQUI01000022.1"/>
</dbReference>
<feature type="binding site" evidence="6">
    <location>
        <begin position="237"/>
        <end position="238"/>
    </location>
    <ligand>
        <name>FAD</name>
        <dbReference type="ChEBI" id="CHEBI:57692"/>
    </ligand>
</feature>
<dbReference type="InterPro" id="IPR014729">
    <property type="entry name" value="Rossmann-like_a/b/a_fold"/>
</dbReference>
<evidence type="ECO:0000256" key="2">
    <source>
        <dbReference type="ARBA" id="ARBA00022448"/>
    </source>
</evidence>
<dbReference type="GO" id="GO:0050660">
    <property type="term" value="F:flavin adenine dinucleotide binding"/>
    <property type="evidence" value="ECO:0007669"/>
    <property type="project" value="InterPro"/>
</dbReference>
<dbReference type="PROSITE" id="PS00696">
    <property type="entry name" value="ETF_ALPHA"/>
    <property type="match status" value="1"/>
</dbReference>
<feature type="binding site" evidence="6">
    <location>
        <begin position="251"/>
        <end position="255"/>
    </location>
    <ligand>
        <name>FAD</name>
        <dbReference type="ChEBI" id="CHEBI:57692"/>
    </ligand>
</feature>
<evidence type="ECO:0000256" key="1">
    <source>
        <dbReference type="ARBA" id="ARBA00005817"/>
    </source>
</evidence>
<feature type="binding site" evidence="6">
    <location>
        <position position="289"/>
    </location>
    <ligand>
        <name>FAD</name>
        <dbReference type="ChEBI" id="CHEBI:57692"/>
    </ligand>
</feature>
<evidence type="ECO:0000256" key="5">
    <source>
        <dbReference type="ARBA" id="ARBA00022982"/>
    </source>
</evidence>
<keyword evidence="9" id="KW-1185">Reference proteome</keyword>
<dbReference type="InterPro" id="IPR014731">
    <property type="entry name" value="ETF_asu_C"/>
</dbReference>
<evidence type="ECO:0000256" key="3">
    <source>
        <dbReference type="ARBA" id="ARBA00022630"/>
    </source>
</evidence>
<dbReference type="FunFam" id="3.40.50.1220:FF:000001">
    <property type="entry name" value="Electron transfer flavoprotein, alpha subunit"/>
    <property type="match status" value="1"/>
</dbReference>